<feature type="compositionally biased region" description="Polar residues" evidence="13">
    <location>
        <begin position="383"/>
        <end position="397"/>
    </location>
</feature>
<evidence type="ECO:0000313" key="15">
    <source>
        <dbReference type="EMBL" id="PNF16071.1"/>
    </source>
</evidence>
<evidence type="ECO:0000256" key="7">
    <source>
        <dbReference type="ARBA" id="ARBA00022723"/>
    </source>
</evidence>
<feature type="compositionally biased region" description="Polar residues" evidence="13">
    <location>
        <begin position="314"/>
        <end position="329"/>
    </location>
</feature>
<dbReference type="PANTHER" id="PTHR45990:SF1">
    <property type="entry name" value="DNA REPAIR PROTEIN REV1"/>
    <property type="match status" value="1"/>
</dbReference>
<feature type="compositionally biased region" description="Polar residues" evidence="13">
    <location>
        <begin position="485"/>
        <end position="495"/>
    </location>
</feature>
<evidence type="ECO:0000256" key="2">
    <source>
        <dbReference type="ARBA" id="ARBA00010945"/>
    </source>
</evidence>
<dbReference type="InterPro" id="IPR036775">
    <property type="entry name" value="DNA_pol_Y-fam_lit_finger_sf"/>
</dbReference>
<evidence type="ECO:0000256" key="10">
    <source>
        <dbReference type="ARBA" id="ARBA00023125"/>
    </source>
</evidence>
<evidence type="ECO:0000313" key="16">
    <source>
        <dbReference type="Proteomes" id="UP000235965"/>
    </source>
</evidence>
<dbReference type="Pfam" id="PF21999">
    <property type="entry name" value="IMS_HHH_1"/>
    <property type="match status" value="1"/>
</dbReference>
<dbReference type="GO" id="GO:0003887">
    <property type="term" value="F:DNA-directed DNA polymerase activity"/>
    <property type="evidence" value="ECO:0007669"/>
    <property type="project" value="InterPro"/>
</dbReference>
<dbReference type="InterPro" id="IPR053848">
    <property type="entry name" value="IMS_HHH_1"/>
</dbReference>
<keyword evidence="16" id="KW-1185">Reference proteome</keyword>
<dbReference type="EMBL" id="NEVH01025128">
    <property type="protein sequence ID" value="PNF16071.1"/>
    <property type="molecule type" value="Genomic_DNA"/>
</dbReference>
<dbReference type="OrthoDB" id="427711at2759"/>
<dbReference type="InParanoid" id="A0A2J7PIB3"/>
<evidence type="ECO:0000256" key="3">
    <source>
        <dbReference type="ARBA" id="ARBA00020399"/>
    </source>
</evidence>
<dbReference type="InterPro" id="IPR031991">
    <property type="entry name" value="Rev1_C"/>
</dbReference>
<evidence type="ECO:0000256" key="9">
    <source>
        <dbReference type="ARBA" id="ARBA00022842"/>
    </source>
</evidence>
<dbReference type="InterPro" id="IPR001126">
    <property type="entry name" value="UmuC"/>
</dbReference>
<evidence type="ECO:0000256" key="13">
    <source>
        <dbReference type="SAM" id="MobiDB-lite"/>
    </source>
</evidence>
<feature type="compositionally biased region" description="Basic and acidic residues" evidence="13">
    <location>
        <begin position="432"/>
        <end position="444"/>
    </location>
</feature>
<dbReference type="Gene3D" id="3.30.1490.100">
    <property type="entry name" value="DNA polymerase, Y-family, little finger domain"/>
    <property type="match status" value="1"/>
</dbReference>
<evidence type="ECO:0000256" key="11">
    <source>
        <dbReference type="ARBA" id="ARBA00023204"/>
    </source>
</evidence>
<dbReference type="InterPro" id="IPR038401">
    <property type="entry name" value="Rev1_C_sf"/>
</dbReference>
<protein>
    <recommendedName>
        <fullName evidence="3">DNA repair protein REV1</fullName>
    </recommendedName>
</protein>
<feature type="region of interest" description="Disordered" evidence="13">
    <location>
        <begin position="271"/>
        <end position="501"/>
    </location>
</feature>
<dbReference type="Pfam" id="PF16727">
    <property type="entry name" value="REV1_C"/>
    <property type="match status" value="1"/>
</dbReference>
<evidence type="ECO:0000256" key="4">
    <source>
        <dbReference type="ARBA" id="ARBA00022634"/>
    </source>
</evidence>
<keyword evidence="11" id="KW-0234">DNA repair</keyword>
<comment type="similarity">
    <text evidence="2">Belongs to the DNA polymerase type-Y family.</text>
</comment>
<keyword evidence="12" id="KW-0539">Nucleus</keyword>
<dbReference type="FunCoup" id="A0A2J7PIB3">
    <property type="interactions" value="1141"/>
</dbReference>
<dbReference type="InterPro" id="IPR043128">
    <property type="entry name" value="Rev_trsase/Diguanyl_cyclase"/>
</dbReference>
<comment type="caution">
    <text evidence="15">The sequence shown here is derived from an EMBL/GenBank/DDBJ whole genome shotgun (WGS) entry which is preliminary data.</text>
</comment>
<dbReference type="Gene3D" id="3.30.70.270">
    <property type="match status" value="1"/>
</dbReference>
<feature type="domain" description="UmuC" evidence="14">
    <location>
        <begin position="1"/>
        <end position="82"/>
    </location>
</feature>
<keyword evidence="5" id="KW-0808">Transferase</keyword>
<feature type="compositionally biased region" description="Polar residues" evidence="13">
    <location>
        <begin position="271"/>
        <end position="295"/>
    </location>
</feature>
<dbReference type="GO" id="GO:0005634">
    <property type="term" value="C:nucleus"/>
    <property type="evidence" value="ECO:0007669"/>
    <property type="project" value="UniProtKB-SubCell"/>
</dbReference>
<keyword evidence="6" id="KW-0548">Nucleotidyltransferase</keyword>
<dbReference type="GO" id="GO:0070987">
    <property type="term" value="P:error-free translesion synthesis"/>
    <property type="evidence" value="ECO:0007669"/>
    <property type="project" value="TreeGrafter"/>
</dbReference>
<dbReference type="Gene3D" id="1.20.58.1280">
    <property type="entry name" value="DNA repair protein Rev1, C-terminal domain"/>
    <property type="match status" value="1"/>
</dbReference>
<feature type="compositionally biased region" description="Basic and acidic residues" evidence="13">
    <location>
        <begin position="296"/>
        <end position="309"/>
    </location>
</feature>
<evidence type="ECO:0000256" key="5">
    <source>
        <dbReference type="ARBA" id="ARBA00022679"/>
    </source>
</evidence>
<dbReference type="STRING" id="105785.A0A2J7PIB3"/>
<feature type="compositionally biased region" description="Basic and acidic residues" evidence="13">
    <location>
        <begin position="398"/>
        <end position="410"/>
    </location>
</feature>
<accession>A0A2J7PIB3</accession>
<feature type="compositionally biased region" description="Polar residues" evidence="13">
    <location>
        <begin position="451"/>
        <end position="465"/>
    </location>
</feature>
<keyword evidence="7" id="KW-0479">Metal-binding</keyword>
<comment type="subcellular location">
    <subcellularLocation>
        <location evidence="1">Nucleus</location>
    </subcellularLocation>
</comment>
<reference evidence="15 16" key="1">
    <citation type="submission" date="2017-12" db="EMBL/GenBank/DDBJ databases">
        <title>Hemimetabolous genomes reveal molecular basis of termite eusociality.</title>
        <authorList>
            <person name="Harrison M.C."/>
            <person name="Jongepier E."/>
            <person name="Robertson H.M."/>
            <person name="Arning N."/>
            <person name="Bitard-Feildel T."/>
            <person name="Chao H."/>
            <person name="Childers C.P."/>
            <person name="Dinh H."/>
            <person name="Doddapaneni H."/>
            <person name="Dugan S."/>
            <person name="Gowin J."/>
            <person name="Greiner C."/>
            <person name="Han Y."/>
            <person name="Hu H."/>
            <person name="Hughes D.S.T."/>
            <person name="Huylmans A.-K."/>
            <person name="Kemena C."/>
            <person name="Kremer L.P.M."/>
            <person name="Lee S.L."/>
            <person name="Lopez-Ezquerra A."/>
            <person name="Mallet L."/>
            <person name="Monroy-Kuhn J.M."/>
            <person name="Moser A."/>
            <person name="Murali S.C."/>
            <person name="Muzny D.M."/>
            <person name="Otani S."/>
            <person name="Piulachs M.-D."/>
            <person name="Poelchau M."/>
            <person name="Qu J."/>
            <person name="Schaub F."/>
            <person name="Wada-Katsumata A."/>
            <person name="Worley K.C."/>
            <person name="Xie Q."/>
            <person name="Ylla G."/>
            <person name="Poulsen M."/>
            <person name="Gibbs R.A."/>
            <person name="Schal C."/>
            <person name="Richards S."/>
            <person name="Belles X."/>
            <person name="Korb J."/>
            <person name="Bornberg-Bauer E."/>
        </authorList>
    </citation>
    <scope>NUCLEOTIDE SEQUENCE [LARGE SCALE GENOMIC DNA]</scope>
    <source>
        <tissue evidence="15">Whole body</tissue>
    </source>
</reference>
<evidence type="ECO:0000259" key="14">
    <source>
        <dbReference type="PROSITE" id="PS50173"/>
    </source>
</evidence>
<dbReference type="SUPFAM" id="SSF100879">
    <property type="entry name" value="Lesion bypass DNA polymerase (Y-family), little finger domain"/>
    <property type="match status" value="1"/>
</dbReference>
<gene>
    <name evidence="15" type="ORF">B7P43_G04573</name>
</gene>
<keyword evidence="8" id="KW-0227">DNA damage</keyword>
<dbReference type="Pfam" id="PF00817">
    <property type="entry name" value="IMS"/>
    <property type="match status" value="1"/>
</dbReference>
<feature type="compositionally biased region" description="Polar residues" evidence="13">
    <location>
        <begin position="349"/>
        <end position="363"/>
    </location>
</feature>
<feature type="compositionally biased region" description="Basic and acidic residues" evidence="13">
    <location>
        <begin position="330"/>
        <end position="342"/>
    </location>
</feature>
<feature type="compositionally biased region" description="Basic and acidic residues" evidence="13">
    <location>
        <begin position="364"/>
        <end position="376"/>
    </location>
</feature>
<dbReference type="PROSITE" id="PS50173">
    <property type="entry name" value="UMUC"/>
    <property type="match status" value="1"/>
</dbReference>
<evidence type="ECO:0000256" key="8">
    <source>
        <dbReference type="ARBA" id="ARBA00022763"/>
    </source>
</evidence>
<dbReference type="Gene3D" id="1.10.150.20">
    <property type="entry name" value="5' to 3' exonuclease, C-terminal subdomain"/>
    <property type="match status" value="1"/>
</dbReference>
<dbReference type="InterPro" id="IPR017961">
    <property type="entry name" value="DNA_pol_Y-fam_little_finger"/>
</dbReference>
<proteinExistence type="inferred from homology"/>
<dbReference type="SUPFAM" id="SSF56672">
    <property type="entry name" value="DNA/RNA polymerases"/>
    <property type="match status" value="1"/>
</dbReference>
<keyword evidence="4" id="KW-0237">DNA synthesis</keyword>
<dbReference type="GO" id="GO:0006281">
    <property type="term" value="P:DNA repair"/>
    <property type="evidence" value="ECO:0007669"/>
    <property type="project" value="UniProtKB-KW"/>
</dbReference>
<dbReference type="GO" id="GO:0003684">
    <property type="term" value="F:damaged DNA binding"/>
    <property type="evidence" value="ECO:0007669"/>
    <property type="project" value="InterPro"/>
</dbReference>
<keyword evidence="9" id="KW-0460">Magnesium</keyword>
<dbReference type="PANTHER" id="PTHR45990">
    <property type="entry name" value="DNA REPAIR PROTEIN REV1"/>
    <property type="match status" value="1"/>
</dbReference>
<dbReference type="InterPro" id="IPR043502">
    <property type="entry name" value="DNA/RNA_pol_sf"/>
</dbReference>
<dbReference type="GO" id="GO:0046872">
    <property type="term" value="F:metal ion binding"/>
    <property type="evidence" value="ECO:0007669"/>
    <property type="project" value="UniProtKB-KW"/>
</dbReference>
<sequence>MFVDCTSVLQNTRASLMQFASFLRQEIEEKTGCTASAGFGANRLQARLATKKAKPNGQFYLEPSSVPYFMLDITVEDLPGVGRTLARRLHAMGAHTCSDLKRFSQTELQREFGAKTGNALYRHCRGEDDRALSFCHQRKSVSAEVNYGIRFTNQEEAAAFLKQLAGEVSFRLRNIKLKGRCITLRLMVRAKEAPVETAKFLGHGVCDQVTRSCTLATAVSDQDTIAREVLSILRQLSVKPSDLRGIGIQMTRLESENVSRKLLDRFLMRSTGETQQVSSSNAPQEESNIQKMSRTSNEDRSLSKRDIIHEAGPSSASQEESNIQKMPRTSNEDRSLSKRGTIDEAGPSSAPQEESNIQKMPRTSNEDRSLSKRGTIDEAGPSSAPQEESNIQKMPRTSNEDRSLSKRGTIDEAGPSSAPQEESNIQKMPRTSNEDRSLSKRGTIDEAGPSSAPQEESNIQKMPRTSNEDRSLSKRGTIHDAGPSNAPQQEVSRSENGCAGRSLSQFMPHEVCDLDEEVLAALPEDIRLEVLQAYQPRSSSQVRRDEVVTRVKSPANEQDISLYSTMTVNQVRALVKEWVSCEDVPQPCDVSMLADYLEKQIANQNLDDINLVAKCLYRHVYKKSSSVWQEVYHNIIEKVQDMMLVVYGAKLKLQDTFT</sequence>
<organism evidence="15 16">
    <name type="scientific">Cryptotermes secundus</name>
    <dbReference type="NCBI Taxonomy" id="105785"/>
    <lineage>
        <taxon>Eukaryota</taxon>
        <taxon>Metazoa</taxon>
        <taxon>Ecdysozoa</taxon>
        <taxon>Arthropoda</taxon>
        <taxon>Hexapoda</taxon>
        <taxon>Insecta</taxon>
        <taxon>Pterygota</taxon>
        <taxon>Neoptera</taxon>
        <taxon>Polyneoptera</taxon>
        <taxon>Dictyoptera</taxon>
        <taxon>Blattodea</taxon>
        <taxon>Blattoidea</taxon>
        <taxon>Termitoidae</taxon>
        <taxon>Kalotermitidae</taxon>
        <taxon>Cryptotermitinae</taxon>
        <taxon>Cryptotermes</taxon>
    </lineage>
</organism>
<name>A0A2J7PIB3_9NEOP</name>
<dbReference type="GO" id="GO:0042276">
    <property type="term" value="P:error-prone translesion synthesis"/>
    <property type="evidence" value="ECO:0007669"/>
    <property type="project" value="TreeGrafter"/>
</dbReference>
<dbReference type="Gene3D" id="6.10.250.1630">
    <property type="match status" value="1"/>
</dbReference>
<dbReference type="Pfam" id="PF11799">
    <property type="entry name" value="IMS_C"/>
    <property type="match status" value="1"/>
</dbReference>
<dbReference type="GO" id="GO:0017125">
    <property type="term" value="F:deoxycytidyl transferase activity"/>
    <property type="evidence" value="ECO:0007669"/>
    <property type="project" value="TreeGrafter"/>
</dbReference>
<evidence type="ECO:0000256" key="1">
    <source>
        <dbReference type="ARBA" id="ARBA00004123"/>
    </source>
</evidence>
<dbReference type="Proteomes" id="UP000235965">
    <property type="component" value="Unassembled WGS sequence"/>
</dbReference>
<feature type="compositionally biased region" description="Polar residues" evidence="13">
    <location>
        <begin position="417"/>
        <end position="431"/>
    </location>
</feature>
<evidence type="ECO:0000256" key="12">
    <source>
        <dbReference type="ARBA" id="ARBA00023242"/>
    </source>
</evidence>
<keyword evidence="10" id="KW-0238">DNA-binding</keyword>
<dbReference type="AlphaFoldDB" id="A0A2J7PIB3"/>
<dbReference type="FunFam" id="3.30.1490.100:FF:000001">
    <property type="entry name" value="DNA repair protein REV1"/>
    <property type="match status" value="1"/>
</dbReference>
<evidence type="ECO:0000256" key="6">
    <source>
        <dbReference type="ARBA" id="ARBA00022695"/>
    </source>
</evidence>